<name>A0A699ULP4_TANCI</name>
<evidence type="ECO:0000313" key="2">
    <source>
        <dbReference type="EMBL" id="GFD23043.1"/>
    </source>
</evidence>
<dbReference type="EMBL" id="BKCJ011341939">
    <property type="protein sequence ID" value="GFD23043.1"/>
    <property type="molecule type" value="Genomic_DNA"/>
</dbReference>
<evidence type="ECO:0000256" key="1">
    <source>
        <dbReference type="SAM" id="MobiDB-lite"/>
    </source>
</evidence>
<protein>
    <recommendedName>
        <fullName evidence="3">Histone deacetylase 14</fullName>
    </recommendedName>
</protein>
<reference evidence="2" key="1">
    <citation type="journal article" date="2019" name="Sci. Rep.">
        <title>Draft genome of Tanacetum cinerariifolium, the natural source of mosquito coil.</title>
        <authorList>
            <person name="Yamashiro T."/>
            <person name="Shiraishi A."/>
            <person name="Satake H."/>
            <person name="Nakayama K."/>
        </authorList>
    </citation>
    <scope>NUCLEOTIDE SEQUENCE</scope>
</reference>
<feature type="non-terminal residue" evidence="2">
    <location>
        <position position="158"/>
    </location>
</feature>
<accession>A0A699ULP4</accession>
<proteinExistence type="predicted"/>
<evidence type="ECO:0008006" key="3">
    <source>
        <dbReference type="Google" id="ProtNLM"/>
    </source>
</evidence>
<feature type="non-terminal residue" evidence="2">
    <location>
        <position position="1"/>
    </location>
</feature>
<comment type="caution">
    <text evidence="2">The sequence shown here is derived from an EMBL/GenBank/DDBJ whole genome shotgun (WGS) entry which is preliminary data.</text>
</comment>
<sequence length="158" mass="17162">KGEIDEVFGTKTPEKLITDNIRNAPYYNAYLEMVAKHERGIAATKEGGKKKTTPKADKPVKPTPAKQAKPGTTKQPKPKPVQEKPTKPTPIQKTVKGAGEEYDLERAIQMSLESFQAQGQAHAGGVAIREHVVEATRPLHIVEGKGKAITTEEQAAQS</sequence>
<feature type="compositionally biased region" description="Low complexity" evidence="1">
    <location>
        <begin position="66"/>
        <end position="75"/>
    </location>
</feature>
<feature type="region of interest" description="Disordered" evidence="1">
    <location>
        <begin position="42"/>
        <end position="98"/>
    </location>
</feature>
<organism evidence="2">
    <name type="scientific">Tanacetum cinerariifolium</name>
    <name type="common">Dalmatian daisy</name>
    <name type="synonym">Chrysanthemum cinerariifolium</name>
    <dbReference type="NCBI Taxonomy" id="118510"/>
    <lineage>
        <taxon>Eukaryota</taxon>
        <taxon>Viridiplantae</taxon>
        <taxon>Streptophyta</taxon>
        <taxon>Embryophyta</taxon>
        <taxon>Tracheophyta</taxon>
        <taxon>Spermatophyta</taxon>
        <taxon>Magnoliopsida</taxon>
        <taxon>eudicotyledons</taxon>
        <taxon>Gunneridae</taxon>
        <taxon>Pentapetalae</taxon>
        <taxon>asterids</taxon>
        <taxon>campanulids</taxon>
        <taxon>Asterales</taxon>
        <taxon>Asteraceae</taxon>
        <taxon>Asteroideae</taxon>
        <taxon>Anthemideae</taxon>
        <taxon>Anthemidinae</taxon>
        <taxon>Tanacetum</taxon>
    </lineage>
</organism>
<gene>
    <name evidence="2" type="ORF">Tci_895012</name>
</gene>
<feature type="compositionally biased region" description="Basic and acidic residues" evidence="1">
    <location>
        <begin position="42"/>
        <end position="60"/>
    </location>
</feature>
<dbReference type="AlphaFoldDB" id="A0A699ULP4"/>